<evidence type="ECO:0000313" key="5">
    <source>
        <dbReference type="EMBL" id="SVD48394.1"/>
    </source>
</evidence>
<dbReference type="AlphaFoldDB" id="A0A382VPQ1"/>
<keyword evidence="1" id="KW-0560">Oxidoreductase</keyword>
<reference evidence="5" key="1">
    <citation type="submission" date="2018-05" db="EMBL/GenBank/DDBJ databases">
        <authorList>
            <person name="Lanie J.A."/>
            <person name="Ng W.-L."/>
            <person name="Kazmierczak K.M."/>
            <person name="Andrzejewski T.M."/>
            <person name="Davidsen T.M."/>
            <person name="Wayne K.J."/>
            <person name="Tettelin H."/>
            <person name="Glass J.I."/>
            <person name="Rusch D."/>
            <person name="Podicherti R."/>
            <person name="Tsui H.-C.T."/>
            <person name="Winkler M.E."/>
        </authorList>
    </citation>
    <scope>NUCLEOTIDE SEQUENCE</scope>
</reference>
<keyword evidence="2" id="KW-1133">Transmembrane helix</keyword>
<feature type="non-terminal residue" evidence="5">
    <location>
        <position position="180"/>
    </location>
</feature>
<evidence type="ECO:0000256" key="2">
    <source>
        <dbReference type="SAM" id="Phobius"/>
    </source>
</evidence>
<dbReference type="Gene3D" id="3.40.50.720">
    <property type="entry name" value="NAD(P)-binding Rossmann-like Domain"/>
    <property type="match status" value="1"/>
</dbReference>
<organism evidence="5">
    <name type="scientific">marine metagenome</name>
    <dbReference type="NCBI Taxonomy" id="408172"/>
    <lineage>
        <taxon>unclassified sequences</taxon>
        <taxon>metagenomes</taxon>
        <taxon>ecological metagenomes</taxon>
    </lineage>
</organism>
<evidence type="ECO:0000259" key="4">
    <source>
        <dbReference type="Pfam" id="PF22725"/>
    </source>
</evidence>
<dbReference type="SUPFAM" id="SSF51735">
    <property type="entry name" value="NAD(P)-binding Rossmann-fold domains"/>
    <property type="match status" value="1"/>
</dbReference>
<dbReference type="Pfam" id="PF01408">
    <property type="entry name" value="GFO_IDH_MocA"/>
    <property type="match status" value="1"/>
</dbReference>
<feature type="domain" description="Gfo/Idh/MocA-like oxidoreductase N-terminal" evidence="3">
    <location>
        <begin position="2"/>
        <end position="92"/>
    </location>
</feature>
<accession>A0A382VPQ1</accession>
<dbReference type="EMBL" id="UINC01153591">
    <property type="protein sequence ID" value="SVD48394.1"/>
    <property type="molecule type" value="Genomic_DNA"/>
</dbReference>
<dbReference type="GO" id="GO:0000166">
    <property type="term" value="F:nucleotide binding"/>
    <property type="evidence" value="ECO:0007669"/>
    <property type="project" value="InterPro"/>
</dbReference>
<keyword evidence="2" id="KW-0472">Membrane</keyword>
<dbReference type="PANTHER" id="PTHR43818">
    <property type="entry name" value="BCDNA.GH03377"/>
    <property type="match status" value="1"/>
</dbReference>
<sequence>MEVVLVSGRKADRLQKICDDFDVPRWTQSYDDVLSDPEVDAVIVATPHPLHVSWGIKAMAAGKHVLMQKPLCGDMAEANDFVAAVEATDRTVLCMPHFPPHVYDLKARCEAGEIGRVSGARCRTSHGGPEVYYAGVRDVFDEQDEGLWFFDASQASVGALFDMGVYAVATLVAILGSVRR</sequence>
<dbReference type="PANTHER" id="PTHR43818:SF11">
    <property type="entry name" value="BCDNA.GH03377"/>
    <property type="match status" value="1"/>
</dbReference>
<dbReference type="Pfam" id="PF22725">
    <property type="entry name" value="GFO_IDH_MocA_C3"/>
    <property type="match status" value="1"/>
</dbReference>
<gene>
    <name evidence="5" type="ORF">METZ01_LOCUS401248</name>
</gene>
<name>A0A382VPQ1_9ZZZZ</name>
<dbReference type="Gene3D" id="3.30.360.10">
    <property type="entry name" value="Dihydrodipicolinate Reductase, domain 2"/>
    <property type="match status" value="1"/>
</dbReference>
<evidence type="ECO:0000256" key="1">
    <source>
        <dbReference type="ARBA" id="ARBA00023002"/>
    </source>
</evidence>
<evidence type="ECO:0000259" key="3">
    <source>
        <dbReference type="Pfam" id="PF01408"/>
    </source>
</evidence>
<dbReference type="GO" id="GO:0016491">
    <property type="term" value="F:oxidoreductase activity"/>
    <property type="evidence" value="ECO:0007669"/>
    <property type="project" value="UniProtKB-KW"/>
</dbReference>
<dbReference type="InterPro" id="IPR036291">
    <property type="entry name" value="NAD(P)-bd_dom_sf"/>
</dbReference>
<proteinExistence type="predicted"/>
<dbReference type="InterPro" id="IPR050463">
    <property type="entry name" value="Gfo/Idh/MocA_oxidrdct_glycsds"/>
</dbReference>
<feature type="transmembrane region" description="Helical" evidence="2">
    <location>
        <begin position="159"/>
        <end position="178"/>
    </location>
</feature>
<dbReference type="InterPro" id="IPR055170">
    <property type="entry name" value="GFO_IDH_MocA-like_dom"/>
</dbReference>
<dbReference type="InterPro" id="IPR000683">
    <property type="entry name" value="Gfo/Idh/MocA-like_OxRdtase_N"/>
</dbReference>
<protein>
    <submittedName>
        <fullName evidence="5">Uncharacterized protein</fullName>
    </submittedName>
</protein>
<keyword evidence="2" id="KW-0812">Transmembrane</keyword>
<feature type="domain" description="GFO/IDH/MocA-like oxidoreductase" evidence="4">
    <location>
        <begin position="105"/>
        <end position="178"/>
    </location>
</feature>